<gene>
    <name evidence="1" type="ORF">CDAR_382341</name>
</gene>
<comment type="caution">
    <text evidence="1">The sequence shown here is derived from an EMBL/GenBank/DDBJ whole genome shotgun (WGS) entry which is preliminary data.</text>
</comment>
<dbReference type="EMBL" id="BPLQ01013827">
    <property type="protein sequence ID" value="GIY75172.1"/>
    <property type="molecule type" value="Genomic_DNA"/>
</dbReference>
<evidence type="ECO:0000313" key="1">
    <source>
        <dbReference type="EMBL" id="GIY75172.1"/>
    </source>
</evidence>
<reference evidence="1 2" key="1">
    <citation type="submission" date="2021-06" db="EMBL/GenBank/DDBJ databases">
        <title>Caerostris darwini draft genome.</title>
        <authorList>
            <person name="Kono N."/>
            <person name="Arakawa K."/>
        </authorList>
    </citation>
    <scope>NUCLEOTIDE SEQUENCE [LARGE SCALE GENOMIC DNA]</scope>
</reference>
<dbReference type="Proteomes" id="UP001054837">
    <property type="component" value="Unassembled WGS sequence"/>
</dbReference>
<accession>A0AAV4VXM2</accession>
<evidence type="ECO:0008006" key="3">
    <source>
        <dbReference type="Google" id="ProtNLM"/>
    </source>
</evidence>
<sequence length="81" mass="9573">MKHSACLQVIIIKASFYRIIKSKVIERQPGKKKTEAWYAETRKFKSLRSGNEKYPTEIRYANQQLNSTRTFKKEDTGLRAY</sequence>
<proteinExistence type="predicted"/>
<keyword evidence="2" id="KW-1185">Reference proteome</keyword>
<evidence type="ECO:0000313" key="2">
    <source>
        <dbReference type="Proteomes" id="UP001054837"/>
    </source>
</evidence>
<name>A0AAV4VXM2_9ARAC</name>
<organism evidence="1 2">
    <name type="scientific">Caerostris darwini</name>
    <dbReference type="NCBI Taxonomy" id="1538125"/>
    <lineage>
        <taxon>Eukaryota</taxon>
        <taxon>Metazoa</taxon>
        <taxon>Ecdysozoa</taxon>
        <taxon>Arthropoda</taxon>
        <taxon>Chelicerata</taxon>
        <taxon>Arachnida</taxon>
        <taxon>Araneae</taxon>
        <taxon>Araneomorphae</taxon>
        <taxon>Entelegynae</taxon>
        <taxon>Araneoidea</taxon>
        <taxon>Araneidae</taxon>
        <taxon>Caerostris</taxon>
    </lineage>
</organism>
<protein>
    <recommendedName>
        <fullName evidence="3">Ribosomal protein L33</fullName>
    </recommendedName>
</protein>
<dbReference type="AlphaFoldDB" id="A0AAV4VXM2"/>